<dbReference type="InterPro" id="IPR001663">
    <property type="entry name" value="Rng_hydr_dOase-A"/>
</dbReference>
<dbReference type="PROSITE" id="PS51296">
    <property type="entry name" value="RIESKE"/>
    <property type="match status" value="1"/>
</dbReference>
<dbReference type="SUPFAM" id="SSF55961">
    <property type="entry name" value="Bet v1-like"/>
    <property type="match status" value="1"/>
</dbReference>
<evidence type="ECO:0000256" key="2">
    <source>
        <dbReference type="ARBA" id="ARBA00022714"/>
    </source>
</evidence>
<gene>
    <name evidence="8" type="ORF">G8E03_15190</name>
</gene>
<dbReference type="RefSeq" id="WP_166194497.1">
    <property type="nucleotide sequence ID" value="NZ_CP049813.1"/>
</dbReference>
<accession>A0A6G7VQR5</accession>
<keyword evidence="6" id="KW-0411">Iron-sulfur</keyword>
<dbReference type="PANTHER" id="PTHR43756">
    <property type="entry name" value="CHOLINE MONOOXYGENASE, CHLOROPLASTIC"/>
    <property type="match status" value="1"/>
</dbReference>
<dbReference type="EMBL" id="CP049813">
    <property type="protein sequence ID" value="QIK42198.1"/>
    <property type="molecule type" value="Genomic_DNA"/>
</dbReference>
<dbReference type="AlphaFoldDB" id="A0A6G7VQR5"/>
<dbReference type="Gene3D" id="2.102.10.10">
    <property type="entry name" value="Rieske [2Fe-2S] iron-sulphur domain"/>
    <property type="match status" value="1"/>
</dbReference>
<dbReference type="PANTHER" id="PTHR43756:SF1">
    <property type="entry name" value="3-PHENYLPROPIONATE_CINNAMIC ACID DIOXYGENASE SUBUNIT ALPHA"/>
    <property type="match status" value="1"/>
</dbReference>
<reference evidence="8 9" key="1">
    <citation type="submission" date="2020-03" db="EMBL/GenBank/DDBJ databases">
        <title>Complete genome sequence of Monaibacterium sp. ALG8 with diverse plasmids.</title>
        <authorList>
            <person name="Sun C."/>
        </authorList>
    </citation>
    <scope>NUCLEOTIDE SEQUENCE [LARGE SCALE GENOMIC DNA]</scope>
    <source>
        <strain evidence="8 9">ALG8</strain>
        <plasmid evidence="8 9">unnamed2</plasmid>
    </source>
</reference>
<evidence type="ECO:0000256" key="6">
    <source>
        <dbReference type="ARBA" id="ARBA00023014"/>
    </source>
</evidence>
<sequence>MGGNLGFETIQDDRENGRFRVHRGVFTKNDVLERERALIFDRCWLYMAHVSEVQKPGDFVSRRVGGRPLIFIRDRNGKLHVYFNSCSHRGAMVCREPSGRKRKNFQCPYHGWVFSDEGKLIDTPGPGAYPDTFNNDGSLDLQPVPKFAEYRGFVFVNFDAGAVSLEEYLAGACEILDLVASQGPQGMEIQPGMQEYSVRANWKLLQENSADAYHAGITHSTYFDYLGSRDESLEGFDNTLSFGGVRDLGNGHAVSESQGVMPWGRPYARWVPGFGKEAKAEIDAIAREVIEREGVEKGEKIVRGDRNTLIFPNLVINDIMAVTVRTFYPYKPDYMEVNAWSLAPIGESPTSRERRSRNFVEFLGPAGFSTPDDVEMLALCQQGYAAADFAPWNDISRGVTKDVVEKSDELQMRIFWRHWDKMLKSELEERV</sequence>
<dbReference type="InterPro" id="IPR015879">
    <property type="entry name" value="Ring_hydroxy_dOase_asu_C_dom"/>
</dbReference>
<keyword evidence="4" id="KW-0560">Oxidoreductase</keyword>
<keyword evidence="9" id="KW-1185">Reference proteome</keyword>
<keyword evidence="2" id="KW-0001">2Fe-2S</keyword>
<dbReference type="Gene3D" id="3.90.380.10">
    <property type="entry name" value="Naphthalene 1,2-dioxygenase Alpha Subunit, Chain A, domain 1"/>
    <property type="match status" value="1"/>
</dbReference>
<evidence type="ECO:0000256" key="3">
    <source>
        <dbReference type="ARBA" id="ARBA00022723"/>
    </source>
</evidence>
<feature type="domain" description="Rieske" evidence="7">
    <location>
        <begin position="45"/>
        <end position="156"/>
    </location>
</feature>
<evidence type="ECO:0000313" key="8">
    <source>
        <dbReference type="EMBL" id="QIK42198.1"/>
    </source>
</evidence>
<dbReference type="Pfam" id="PF00848">
    <property type="entry name" value="Ring_hydroxyl_A"/>
    <property type="match status" value="1"/>
</dbReference>
<keyword evidence="8" id="KW-0614">Plasmid</keyword>
<keyword evidence="5" id="KW-0408">Iron</keyword>
<dbReference type="Proteomes" id="UP000500791">
    <property type="component" value="Plasmid unnamed2"/>
</dbReference>
<dbReference type="InterPro" id="IPR017941">
    <property type="entry name" value="Rieske_2Fe-2S"/>
</dbReference>
<evidence type="ECO:0000256" key="5">
    <source>
        <dbReference type="ARBA" id="ARBA00023004"/>
    </source>
</evidence>
<comment type="similarity">
    <text evidence="1">Belongs to the bacterial ring-hydroxylating dioxygenase alpha subunit family.</text>
</comment>
<dbReference type="PRINTS" id="PR00090">
    <property type="entry name" value="RNGDIOXGNASE"/>
</dbReference>
<dbReference type="KEGG" id="mon:G8E03_15190"/>
<evidence type="ECO:0000256" key="4">
    <source>
        <dbReference type="ARBA" id="ARBA00023002"/>
    </source>
</evidence>
<dbReference type="GO" id="GO:0005506">
    <property type="term" value="F:iron ion binding"/>
    <property type="evidence" value="ECO:0007669"/>
    <property type="project" value="InterPro"/>
</dbReference>
<evidence type="ECO:0000313" key="9">
    <source>
        <dbReference type="Proteomes" id="UP000500791"/>
    </source>
</evidence>
<geneLocation type="plasmid" evidence="8 9">
    <name>unnamed2</name>
</geneLocation>
<name>A0A6G7VQR5_9RHOB</name>
<evidence type="ECO:0000259" key="7">
    <source>
        <dbReference type="PROSITE" id="PS51296"/>
    </source>
</evidence>
<protein>
    <submittedName>
        <fullName evidence="8">Rieske 2Fe-2S domain-containing protein</fullName>
    </submittedName>
</protein>
<evidence type="ECO:0000256" key="1">
    <source>
        <dbReference type="ARBA" id="ARBA00008751"/>
    </source>
</evidence>
<dbReference type="InterPro" id="IPR036922">
    <property type="entry name" value="Rieske_2Fe-2S_sf"/>
</dbReference>
<dbReference type="GO" id="GO:0016491">
    <property type="term" value="F:oxidoreductase activity"/>
    <property type="evidence" value="ECO:0007669"/>
    <property type="project" value="UniProtKB-KW"/>
</dbReference>
<proteinExistence type="inferred from homology"/>
<organism evidence="8 9">
    <name type="scientific">Pontivivens nitratireducens</name>
    <dbReference type="NCBI Taxonomy" id="2758038"/>
    <lineage>
        <taxon>Bacteria</taxon>
        <taxon>Pseudomonadati</taxon>
        <taxon>Pseudomonadota</taxon>
        <taxon>Alphaproteobacteria</taxon>
        <taxon>Rhodobacterales</taxon>
        <taxon>Paracoccaceae</taxon>
        <taxon>Pontivivens</taxon>
    </lineage>
</organism>
<keyword evidence="3" id="KW-0479">Metal-binding</keyword>
<dbReference type="GO" id="GO:0051537">
    <property type="term" value="F:2 iron, 2 sulfur cluster binding"/>
    <property type="evidence" value="ECO:0007669"/>
    <property type="project" value="UniProtKB-KW"/>
</dbReference>
<dbReference type="Pfam" id="PF00355">
    <property type="entry name" value="Rieske"/>
    <property type="match status" value="1"/>
</dbReference>
<dbReference type="SUPFAM" id="SSF50022">
    <property type="entry name" value="ISP domain"/>
    <property type="match status" value="1"/>
</dbReference>
<dbReference type="CDD" id="cd08879">
    <property type="entry name" value="RHO_alpha_C_AntDO-like"/>
    <property type="match status" value="1"/>
</dbReference>